<name>A0A1V1NTT9_9BACT</name>
<dbReference type="GO" id="GO:0004315">
    <property type="term" value="F:3-oxoacyl-[acyl-carrier-protein] synthase activity"/>
    <property type="evidence" value="ECO:0007669"/>
    <property type="project" value="TreeGrafter"/>
</dbReference>
<dbReference type="Proteomes" id="UP000189670">
    <property type="component" value="Unassembled WGS sequence"/>
</dbReference>
<evidence type="ECO:0000259" key="4">
    <source>
        <dbReference type="PROSITE" id="PS52004"/>
    </source>
</evidence>
<dbReference type="PROSITE" id="PS52004">
    <property type="entry name" value="KS3_2"/>
    <property type="match status" value="1"/>
</dbReference>
<feature type="domain" description="Ketosynthase family 3 (KS3)" evidence="4">
    <location>
        <begin position="1"/>
        <end position="257"/>
    </location>
</feature>
<dbReference type="CDD" id="cd00834">
    <property type="entry name" value="KAS_I_II"/>
    <property type="match status" value="1"/>
</dbReference>
<dbReference type="PANTHER" id="PTHR11712:SF336">
    <property type="entry name" value="3-OXOACYL-[ACYL-CARRIER-PROTEIN] SYNTHASE, MITOCHONDRIAL"/>
    <property type="match status" value="1"/>
</dbReference>
<gene>
    <name evidence="5" type="ORF">OMM_05853</name>
</gene>
<evidence type="ECO:0000256" key="2">
    <source>
        <dbReference type="ARBA" id="ARBA00022679"/>
    </source>
</evidence>
<dbReference type="InterPro" id="IPR016039">
    <property type="entry name" value="Thiolase-like"/>
</dbReference>
<dbReference type="EMBL" id="ATBP01002345">
    <property type="protein sequence ID" value="ETR65963.1"/>
    <property type="molecule type" value="Genomic_DNA"/>
</dbReference>
<dbReference type="InterPro" id="IPR014030">
    <property type="entry name" value="Ketoacyl_synth_N"/>
</dbReference>
<accession>A0A1V1NTT9</accession>
<reference evidence="6" key="1">
    <citation type="submission" date="2012-11" db="EMBL/GenBank/DDBJ databases">
        <authorList>
            <person name="Lucero-Rivera Y.E."/>
            <person name="Tovar-Ramirez D."/>
        </authorList>
    </citation>
    <scope>NUCLEOTIDE SEQUENCE [LARGE SCALE GENOMIC DNA]</scope>
    <source>
        <strain evidence="6">Araruama</strain>
    </source>
</reference>
<evidence type="ECO:0000313" key="5">
    <source>
        <dbReference type="EMBL" id="ETR65963.1"/>
    </source>
</evidence>
<dbReference type="Pfam" id="PF00109">
    <property type="entry name" value="ketoacyl-synt"/>
    <property type="match status" value="1"/>
</dbReference>
<protein>
    <submittedName>
        <fullName evidence="5">3-oxoacyl-[acyl-carrier-protein] synthase II</fullName>
    </submittedName>
</protein>
<evidence type="ECO:0000256" key="1">
    <source>
        <dbReference type="ARBA" id="ARBA00008467"/>
    </source>
</evidence>
<dbReference type="PANTHER" id="PTHR11712">
    <property type="entry name" value="POLYKETIDE SYNTHASE-RELATED"/>
    <property type="match status" value="1"/>
</dbReference>
<dbReference type="GO" id="GO:0005829">
    <property type="term" value="C:cytosol"/>
    <property type="evidence" value="ECO:0007669"/>
    <property type="project" value="TreeGrafter"/>
</dbReference>
<comment type="caution">
    <text evidence="5">The sequence shown here is derived from an EMBL/GenBank/DDBJ whole genome shotgun (WGS) entry which is preliminary data.</text>
</comment>
<evidence type="ECO:0000313" key="6">
    <source>
        <dbReference type="Proteomes" id="UP000189670"/>
    </source>
</evidence>
<dbReference type="AlphaFoldDB" id="A0A1V1NTT9"/>
<proteinExistence type="inferred from homology"/>
<organism evidence="5 6">
    <name type="scientific">Candidatus Magnetoglobus multicellularis str. Araruama</name>
    <dbReference type="NCBI Taxonomy" id="890399"/>
    <lineage>
        <taxon>Bacteria</taxon>
        <taxon>Pseudomonadati</taxon>
        <taxon>Thermodesulfobacteriota</taxon>
        <taxon>Desulfobacteria</taxon>
        <taxon>Desulfobacterales</taxon>
        <taxon>Desulfobacteraceae</taxon>
        <taxon>Candidatus Magnetoglobus</taxon>
    </lineage>
</organism>
<dbReference type="InterPro" id="IPR014031">
    <property type="entry name" value="Ketoacyl_synth_C"/>
</dbReference>
<dbReference type="Gene3D" id="3.40.47.10">
    <property type="match status" value="2"/>
</dbReference>
<dbReference type="GO" id="GO:0006633">
    <property type="term" value="P:fatty acid biosynthetic process"/>
    <property type="evidence" value="ECO:0007669"/>
    <property type="project" value="TreeGrafter"/>
</dbReference>
<dbReference type="SMART" id="SM00825">
    <property type="entry name" value="PKS_KS"/>
    <property type="match status" value="1"/>
</dbReference>
<keyword evidence="2 3" id="KW-0808">Transferase</keyword>
<evidence type="ECO:0000256" key="3">
    <source>
        <dbReference type="RuleBase" id="RU003694"/>
    </source>
</evidence>
<sequence length="257" mass="26593">MQYAVISARQAVKDSGLDIKNIAADVGVMVGSGIGGIEVIETATAVLQEKGPRKCSPFTVPLMIANMAAGQVAIDIGAKGHNSCSVTACASGTHSIGDAFYLIEAGRATAMLAGGAEAAITPVSFAGFCAARTMSVQKQNPQKASRPFDLNRDGFIMGEGSGILVLEEFEHAKARGAKIYAEIIGYAGSGDAHHITAPAPGGEGAARAMQAALDAAGIKPEQIDYINAHGTSTQLNDKFETQAIKKSFWGRCVKSSY</sequence>
<dbReference type="Pfam" id="PF02801">
    <property type="entry name" value="Ketoacyl-synt_C"/>
    <property type="match status" value="1"/>
</dbReference>
<dbReference type="InterPro" id="IPR000794">
    <property type="entry name" value="Beta-ketoacyl_synthase"/>
</dbReference>
<dbReference type="InterPro" id="IPR020841">
    <property type="entry name" value="PKS_Beta-ketoAc_synthase_dom"/>
</dbReference>
<dbReference type="SUPFAM" id="SSF53901">
    <property type="entry name" value="Thiolase-like"/>
    <property type="match status" value="1"/>
</dbReference>
<comment type="similarity">
    <text evidence="1 3">Belongs to the thiolase-like superfamily. Beta-ketoacyl-ACP synthases family.</text>
</comment>